<organism evidence="1">
    <name type="scientific">Anguilla anguilla</name>
    <name type="common">European freshwater eel</name>
    <name type="synonym">Muraena anguilla</name>
    <dbReference type="NCBI Taxonomy" id="7936"/>
    <lineage>
        <taxon>Eukaryota</taxon>
        <taxon>Metazoa</taxon>
        <taxon>Chordata</taxon>
        <taxon>Craniata</taxon>
        <taxon>Vertebrata</taxon>
        <taxon>Euteleostomi</taxon>
        <taxon>Actinopterygii</taxon>
        <taxon>Neopterygii</taxon>
        <taxon>Teleostei</taxon>
        <taxon>Anguilliformes</taxon>
        <taxon>Anguillidae</taxon>
        <taxon>Anguilla</taxon>
    </lineage>
</organism>
<sequence length="34" mass="4140">MGFKYGGLFPGEPVRCFPLEWRFLFPVQRRTYFP</sequence>
<name>A0A0E9XEC4_ANGAN</name>
<evidence type="ECO:0000313" key="1">
    <source>
        <dbReference type="EMBL" id="JAI01098.1"/>
    </source>
</evidence>
<dbReference type="AlphaFoldDB" id="A0A0E9XEC4"/>
<accession>A0A0E9XEC4</accession>
<reference evidence="1" key="2">
    <citation type="journal article" date="2015" name="Fish Shellfish Immunol.">
        <title>Early steps in the European eel (Anguilla anguilla)-Vibrio vulnificus interaction in the gills: Role of the RtxA13 toxin.</title>
        <authorList>
            <person name="Callol A."/>
            <person name="Pajuelo D."/>
            <person name="Ebbesson L."/>
            <person name="Teles M."/>
            <person name="MacKenzie S."/>
            <person name="Amaro C."/>
        </authorList>
    </citation>
    <scope>NUCLEOTIDE SEQUENCE</scope>
</reference>
<proteinExistence type="predicted"/>
<reference evidence="1" key="1">
    <citation type="submission" date="2014-11" db="EMBL/GenBank/DDBJ databases">
        <authorList>
            <person name="Amaro Gonzalez C."/>
        </authorList>
    </citation>
    <scope>NUCLEOTIDE SEQUENCE</scope>
</reference>
<dbReference type="EMBL" id="GBXM01007480">
    <property type="protein sequence ID" value="JAI01098.1"/>
    <property type="molecule type" value="Transcribed_RNA"/>
</dbReference>
<protein>
    <submittedName>
        <fullName evidence="1">Uncharacterized protein</fullName>
    </submittedName>
</protein>